<dbReference type="EMBL" id="JALLKP010000016">
    <property type="protein sequence ID" value="KAK2195004.1"/>
    <property type="molecule type" value="Genomic_DNA"/>
</dbReference>
<dbReference type="EC" id="3.4.25.1" evidence="3"/>
<keyword evidence="7" id="KW-0378">Hydrolase</keyword>
<keyword evidence="6" id="KW-0888">Threonine protease</keyword>
<keyword evidence="12" id="KW-1185">Reference proteome</keyword>
<evidence type="ECO:0000256" key="1">
    <source>
        <dbReference type="ARBA" id="ARBA00001198"/>
    </source>
</evidence>
<keyword evidence="8 11" id="KW-0647">Proteasome</keyword>
<dbReference type="AlphaFoldDB" id="A0AAD9PHX8"/>
<dbReference type="GO" id="GO:0005634">
    <property type="term" value="C:nucleus"/>
    <property type="evidence" value="ECO:0007669"/>
    <property type="project" value="UniProtKB-SubCell"/>
</dbReference>
<dbReference type="PRINTS" id="PR00141">
    <property type="entry name" value="PROTEASOME"/>
</dbReference>
<dbReference type="GO" id="GO:0051603">
    <property type="term" value="P:proteolysis involved in protein catabolic process"/>
    <property type="evidence" value="ECO:0007669"/>
    <property type="project" value="InterPro"/>
</dbReference>
<evidence type="ECO:0000313" key="12">
    <source>
        <dbReference type="Proteomes" id="UP001214638"/>
    </source>
</evidence>
<dbReference type="Gene3D" id="3.60.20.10">
    <property type="entry name" value="Glutamine Phosphoribosylpyrophosphate, subunit 1, domain 1"/>
    <property type="match status" value="1"/>
</dbReference>
<dbReference type="PROSITE" id="PS00854">
    <property type="entry name" value="PROTEASOME_BETA_1"/>
    <property type="match status" value="1"/>
</dbReference>
<dbReference type="SUPFAM" id="SSF56235">
    <property type="entry name" value="N-terminal nucleophile aminohydrolases (Ntn hydrolases)"/>
    <property type="match status" value="1"/>
</dbReference>
<evidence type="ECO:0000256" key="2">
    <source>
        <dbReference type="ARBA" id="ARBA00004123"/>
    </source>
</evidence>
<organism evidence="11 12">
    <name type="scientific">Babesia duncani</name>
    <dbReference type="NCBI Taxonomy" id="323732"/>
    <lineage>
        <taxon>Eukaryota</taxon>
        <taxon>Sar</taxon>
        <taxon>Alveolata</taxon>
        <taxon>Apicomplexa</taxon>
        <taxon>Aconoidasida</taxon>
        <taxon>Piroplasmida</taxon>
        <taxon>Babesiidae</taxon>
        <taxon>Babesia</taxon>
    </lineage>
</organism>
<dbReference type="GeneID" id="94337829"/>
<keyword evidence="9" id="KW-0865">Zymogen</keyword>
<dbReference type="PROSITE" id="PS51476">
    <property type="entry name" value="PROTEASOME_BETA_2"/>
    <property type="match status" value="1"/>
</dbReference>
<name>A0AAD9PHX8_9APIC</name>
<dbReference type="PANTHER" id="PTHR32194:SF3">
    <property type="entry name" value="PROTEASOME SUBUNIT BETA"/>
    <property type="match status" value="1"/>
</dbReference>
<dbReference type="GO" id="GO:0004298">
    <property type="term" value="F:threonine-type endopeptidase activity"/>
    <property type="evidence" value="ECO:0007669"/>
    <property type="project" value="UniProtKB-KW"/>
</dbReference>
<evidence type="ECO:0000256" key="3">
    <source>
        <dbReference type="ARBA" id="ARBA00012039"/>
    </source>
</evidence>
<dbReference type="InterPro" id="IPR023333">
    <property type="entry name" value="Proteasome_suB-type"/>
</dbReference>
<accession>A0AAD9PHX8</accession>
<dbReference type="InterPro" id="IPR016050">
    <property type="entry name" value="Proteasome_bsu_CS"/>
</dbReference>
<dbReference type="InterPro" id="IPR029055">
    <property type="entry name" value="Ntn_hydrolases_N"/>
</dbReference>
<dbReference type="Proteomes" id="UP001214638">
    <property type="component" value="Unassembled WGS sequence"/>
</dbReference>
<evidence type="ECO:0000256" key="10">
    <source>
        <dbReference type="PIRSR" id="PIRSR600243-1"/>
    </source>
</evidence>
<comment type="subcellular location">
    <subcellularLocation>
        <location evidence="2">Nucleus</location>
    </subcellularLocation>
</comment>
<dbReference type="KEGG" id="bdw:94337829"/>
<keyword evidence="5" id="KW-0645">Protease</keyword>
<dbReference type="GO" id="GO:0005839">
    <property type="term" value="C:proteasome core complex"/>
    <property type="evidence" value="ECO:0007669"/>
    <property type="project" value="InterPro"/>
</dbReference>
<dbReference type="RefSeq" id="XP_067801847.1">
    <property type="nucleotide sequence ID" value="XM_067948542.1"/>
</dbReference>
<feature type="active site" description="Nucleophile" evidence="10">
    <location>
        <position position="337"/>
    </location>
</feature>
<evidence type="ECO:0000256" key="4">
    <source>
        <dbReference type="ARBA" id="ARBA00022490"/>
    </source>
</evidence>
<sequence length="547" mass="61603">MPNYKNSWKQQEPRVVNDHHEDGFVLDLENKINVLKNVRYSLSLLIHLAVKNIGKSIVYPFANRQMSLVFNENARESQRMGIRALEMARQNSPKCNWHRLILQAKQKLNELQPMDVALLLNSCARAQELDLELLRMLIPGICAKARFYTMERDLIFISSLANQAQDLFSKTPPKATMHDISIILDSFAVMSFYRHDIYKTATGAIQQLTCSEALRLFRALVKSENNQGAQKLLASHLMEQMNYLDCGMRVKIAKKFTKLLVWPYWRGMQPQKFQPTMHGVENVSGSDLLRHDIVLESGLASSVIKNGLAFYPQTQVETLRQFAKQDKEGPFDFKKGTTTLGFVFDHGVIVAVDSRASSGSTIATQSISKVIEINSYLLGTMAGGAADCCYWERHLAKLCRLYELRNEERISVAAAAQYLANIFFYFRGYGLSAGTMIAGCDHRGPQLFLVMDSGEKLAGRLFSVGSGSMFAYGVVDQGYRSDLSVDEAVALATRAIYHAAHRDAFSGGAVNVYHVHSEGWTKMVHRKDIAELHFEYAQEKGQEPDLM</sequence>
<comment type="catalytic activity">
    <reaction evidence="1">
        <text>Cleavage of peptide bonds with very broad specificity.</text>
        <dbReference type="EC" id="3.4.25.1"/>
    </reaction>
</comment>
<proteinExistence type="predicted"/>
<dbReference type="CDD" id="cd03761">
    <property type="entry name" value="proteasome_beta_type_5"/>
    <property type="match status" value="1"/>
</dbReference>
<dbReference type="Pfam" id="PF00227">
    <property type="entry name" value="Proteasome"/>
    <property type="match status" value="1"/>
</dbReference>
<gene>
    <name evidence="11" type="ORF">BdWA1_003532</name>
</gene>
<evidence type="ECO:0000256" key="9">
    <source>
        <dbReference type="ARBA" id="ARBA00023145"/>
    </source>
</evidence>
<keyword evidence="4" id="KW-0963">Cytoplasm</keyword>
<protein>
    <recommendedName>
        <fullName evidence="3">proteasome endopeptidase complex</fullName>
        <ecNumber evidence="3">3.4.25.1</ecNumber>
    </recommendedName>
</protein>
<evidence type="ECO:0000256" key="7">
    <source>
        <dbReference type="ARBA" id="ARBA00022801"/>
    </source>
</evidence>
<evidence type="ECO:0000256" key="6">
    <source>
        <dbReference type="ARBA" id="ARBA00022698"/>
    </source>
</evidence>
<reference evidence="11" key="1">
    <citation type="journal article" date="2023" name="Nat. Microbiol.">
        <title>Babesia duncani multi-omics identifies virulence factors and drug targets.</title>
        <authorList>
            <person name="Singh P."/>
            <person name="Lonardi S."/>
            <person name="Liang Q."/>
            <person name="Vydyam P."/>
            <person name="Khabirova E."/>
            <person name="Fang T."/>
            <person name="Gihaz S."/>
            <person name="Thekkiniath J."/>
            <person name="Munshi M."/>
            <person name="Abel S."/>
            <person name="Ciampossin L."/>
            <person name="Batugedara G."/>
            <person name="Gupta M."/>
            <person name="Lu X.M."/>
            <person name="Lenz T."/>
            <person name="Chakravarty S."/>
            <person name="Cornillot E."/>
            <person name="Hu Y."/>
            <person name="Ma W."/>
            <person name="Gonzalez L.M."/>
            <person name="Sanchez S."/>
            <person name="Estrada K."/>
            <person name="Sanchez-Flores A."/>
            <person name="Montero E."/>
            <person name="Harb O.S."/>
            <person name="Le Roch K.G."/>
            <person name="Mamoun C.B."/>
        </authorList>
    </citation>
    <scope>NUCLEOTIDE SEQUENCE</scope>
    <source>
        <strain evidence="11">WA1</strain>
    </source>
</reference>
<evidence type="ECO:0000256" key="8">
    <source>
        <dbReference type="ARBA" id="ARBA00022942"/>
    </source>
</evidence>
<dbReference type="InterPro" id="IPR000243">
    <property type="entry name" value="Pept_T1A_subB"/>
</dbReference>
<dbReference type="GO" id="GO:0005737">
    <property type="term" value="C:cytoplasm"/>
    <property type="evidence" value="ECO:0007669"/>
    <property type="project" value="TreeGrafter"/>
</dbReference>
<evidence type="ECO:0000313" key="11">
    <source>
        <dbReference type="EMBL" id="KAK2195004.1"/>
    </source>
</evidence>
<dbReference type="InterPro" id="IPR001353">
    <property type="entry name" value="Proteasome_sua/b"/>
</dbReference>
<evidence type="ECO:0000256" key="5">
    <source>
        <dbReference type="ARBA" id="ARBA00022670"/>
    </source>
</evidence>
<dbReference type="PANTHER" id="PTHR32194">
    <property type="entry name" value="METALLOPROTEASE TLDD"/>
    <property type="match status" value="1"/>
</dbReference>
<comment type="caution">
    <text evidence="11">The sequence shown here is derived from an EMBL/GenBank/DDBJ whole genome shotgun (WGS) entry which is preliminary data.</text>
</comment>